<dbReference type="CDD" id="cd03057">
    <property type="entry name" value="GST_N_Beta"/>
    <property type="match status" value="1"/>
</dbReference>
<dbReference type="SUPFAM" id="SSF52833">
    <property type="entry name" value="Thioredoxin-like"/>
    <property type="match status" value="1"/>
</dbReference>
<gene>
    <name evidence="3" type="ORF">HNP55_004630</name>
</gene>
<dbReference type="PANTHER" id="PTHR44051">
    <property type="entry name" value="GLUTATHIONE S-TRANSFERASE-RELATED"/>
    <property type="match status" value="1"/>
</dbReference>
<accession>A0A840LD32</accession>
<evidence type="ECO:0000259" key="2">
    <source>
        <dbReference type="PROSITE" id="PS50405"/>
    </source>
</evidence>
<protein>
    <submittedName>
        <fullName evidence="3">Glutathione S-transferase</fullName>
        <ecNumber evidence="3">2.5.1.18</ecNumber>
    </submittedName>
</protein>
<dbReference type="CDD" id="cd03188">
    <property type="entry name" value="GST_C_Beta"/>
    <property type="match status" value="1"/>
</dbReference>
<keyword evidence="4" id="KW-1185">Reference proteome</keyword>
<dbReference type="InterPro" id="IPR004046">
    <property type="entry name" value="GST_C"/>
</dbReference>
<dbReference type="RefSeq" id="WP_184304596.1">
    <property type="nucleotide sequence ID" value="NZ_JACHLP010000014.1"/>
</dbReference>
<dbReference type="InterPro" id="IPR004045">
    <property type="entry name" value="Glutathione_S-Trfase_N"/>
</dbReference>
<sequence length="206" mass="22561">MQTSFKLYYAPGACSLAPHILLRESGSSFTLEKVDTAKHLTADGRDFYAINSKGQVPVIELADGTRLSEGPVIAQYIADHADARALMPAAGSPARYRVMEWQNYIASEIHKSFTPLFHGDVDAVAKRALAVVLRKKLVWLDGQLAGKSFLTGETFTAADAYLFTVLRWAPYVQIDLTDLEHIGAFMARVSKRPAVQASMQAEGLSN</sequence>
<feature type="domain" description="GST C-terminal" evidence="2">
    <location>
        <begin position="91"/>
        <end position="206"/>
    </location>
</feature>
<dbReference type="SFLD" id="SFLDG01150">
    <property type="entry name" value="Main.1:_Beta-like"/>
    <property type="match status" value="1"/>
</dbReference>
<evidence type="ECO:0000259" key="1">
    <source>
        <dbReference type="PROSITE" id="PS50404"/>
    </source>
</evidence>
<evidence type="ECO:0000313" key="3">
    <source>
        <dbReference type="EMBL" id="MBB4846076.1"/>
    </source>
</evidence>
<dbReference type="EMBL" id="JACHLP010000014">
    <property type="protein sequence ID" value="MBB4846076.1"/>
    <property type="molecule type" value="Genomic_DNA"/>
</dbReference>
<dbReference type="Gene3D" id="3.40.30.10">
    <property type="entry name" value="Glutaredoxin"/>
    <property type="match status" value="1"/>
</dbReference>
<proteinExistence type="predicted"/>
<dbReference type="InterPro" id="IPR036282">
    <property type="entry name" value="Glutathione-S-Trfase_C_sf"/>
</dbReference>
<reference evidence="3 4" key="1">
    <citation type="submission" date="2020-08" db="EMBL/GenBank/DDBJ databases">
        <title>Functional genomics of gut bacteria from endangered species of beetles.</title>
        <authorList>
            <person name="Carlos-Shanley C."/>
        </authorList>
    </citation>
    <scope>NUCLEOTIDE SEQUENCE [LARGE SCALE GENOMIC DNA]</scope>
    <source>
        <strain evidence="3 4">S00239</strain>
    </source>
</reference>
<feature type="domain" description="GST N-terminal" evidence="1">
    <location>
        <begin position="2"/>
        <end position="85"/>
    </location>
</feature>
<name>A0A840LD32_9BURK</name>
<dbReference type="AlphaFoldDB" id="A0A840LD32"/>
<dbReference type="NCBIfam" id="NF007831">
    <property type="entry name" value="PRK10542.1"/>
    <property type="match status" value="1"/>
</dbReference>
<evidence type="ECO:0000313" key="4">
    <source>
        <dbReference type="Proteomes" id="UP000562027"/>
    </source>
</evidence>
<dbReference type="SFLD" id="SFLDS00019">
    <property type="entry name" value="Glutathione_Transferase_(cytos"/>
    <property type="match status" value="1"/>
</dbReference>
<dbReference type="Pfam" id="PF00043">
    <property type="entry name" value="GST_C"/>
    <property type="match status" value="1"/>
</dbReference>
<dbReference type="Pfam" id="PF13409">
    <property type="entry name" value="GST_N_2"/>
    <property type="match status" value="1"/>
</dbReference>
<organism evidence="3 4">
    <name type="scientific">Roseateles oligotrophus</name>
    <dbReference type="NCBI Taxonomy" id="1769250"/>
    <lineage>
        <taxon>Bacteria</taxon>
        <taxon>Pseudomonadati</taxon>
        <taxon>Pseudomonadota</taxon>
        <taxon>Betaproteobacteria</taxon>
        <taxon>Burkholderiales</taxon>
        <taxon>Sphaerotilaceae</taxon>
        <taxon>Roseateles</taxon>
    </lineage>
</organism>
<dbReference type="InterPro" id="IPR040079">
    <property type="entry name" value="Glutathione_S-Trfase"/>
</dbReference>
<dbReference type="GO" id="GO:0004364">
    <property type="term" value="F:glutathione transferase activity"/>
    <property type="evidence" value="ECO:0007669"/>
    <property type="project" value="UniProtKB-EC"/>
</dbReference>
<dbReference type="PROSITE" id="PS50404">
    <property type="entry name" value="GST_NTER"/>
    <property type="match status" value="1"/>
</dbReference>
<dbReference type="Proteomes" id="UP000562027">
    <property type="component" value="Unassembled WGS sequence"/>
</dbReference>
<dbReference type="SUPFAM" id="SSF47616">
    <property type="entry name" value="GST C-terminal domain-like"/>
    <property type="match status" value="1"/>
</dbReference>
<dbReference type="PROSITE" id="PS50405">
    <property type="entry name" value="GST_CTER"/>
    <property type="match status" value="1"/>
</dbReference>
<dbReference type="PANTHER" id="PTHR44051:SF8">
    <property type="entry name" value="GLUTATHIONE S-TRANSFERASE GSTA"/>
    <property type="match status" value="1"/>
</dbReference>
<keyword evidence="3" id="KW-0808">Transferase</keyword>
<dbReference type="EC" id="2.5.1.18" evidence="3"/>
<dbReference type="InterPro" id="IPR036249">
    <property type="entry name" value="Thioredoxin-like_sf"/>
</dbReference>
<dbReference type="SFLD" id="SFLDG00358">
    <property type="entry name" value="Main_(cytGST)"/>
    <property type="match status" value="1"/>
</dbReference>
<comment type="caution">
    <text evidence="3">The sequence shown here is derived from an EMBL/GenBank/DDBJ whole genome shotgun (WGS) entry which is preliminary data.</text>
</comment>
<dbReference type="InterPro" id="IPR010987">
    <property type="entry name" value="Glutathione-S-Trfase_C-like"/>
</dbReference>
<dbReference type="Gene3D" id="1.20.1050.10">
    <property type="match status" value="1"/>
</dbReference>